<organism evidence="1">
    <name type="scientific">marine metagenome</name>
    <dbReference type="NCBI Taxonomy" id="408172"/>
    <lineage>
        <taxon>unclassified sequences</taxon>
        <taxon>metagenomes</taxon>
        <taxon>ecological metagenomes</taxon>
    </lineage>
</organism>
<sequence>MIDRADWYVAIKMLWYDFDLMGLEYRFISYYSHGLIVVGVVYRKHWISFVNWWSYLRIPYL</sequence>
<reference evidence="1" key="1">
    <citation type="submission" date="2018-05" db="EMBL/GenBank/DDBJ databases">
        <authorList>
            <person name="Lanie J.A."/>
            <person name="Ng W.-L."/>
            <person name="Kazmierczak K.M."/>
            <person name="Andrzejewski T.M."/>
            <person name="Davidsen T.M."/>
            <person name="Wayne K.J."/>
            <person name="Tettelin H."/>
            <person name="Glass J.I."/>
            <person name="Rusch D."/>
            <person name="Podicherti R."/>
            <person name="Tsui H.-C.T."/>
            <person name="Winkler M.E."/>
        </authorList>
    </citation>
    <scope>NUCLEOTIDE SEQUENCE</scope>
</reference>
<dbReference type="AlphaFoldDB" id="A0A382VYN7"/>
<name>A0A382VYN7_9ZZZZ</name>
<gene>
    <name evidence="1" type="ORF">METZ01_LOCUS404467</name>
</gene>
<protein>
    <submittedName>
        <fullName evidence="1">Uncharacterized protein</fullName>
    </submittedName>
</protein>
<dbReference type="EMBL" id="UINC01155643">
    <property type="protein sequence ID" value="SVD51613.1"/>
    <property type="molecule type" value="Genomic_DNA"/>
</dbReference>
<evidence type="ECO:0000313" key="1">
    <source>
        <dbReference type="EMBL" id="SVD51613.1"/>
    </source>
</evidence>
<accession>A0A382VYN7</accession>
<proteinExistence type="predicted"/>